<evidence type="ECO:0000259" key="13">
    <source>
        <dbReference type="SMART" id="SM00079"/>
    </source>
</evidence>
<evidence type="ECO:0000313" key="16">
    <source>
        <dbReference type="Proteomes" id="UP001217089"/>
    </source>
</evidence>
<dbReference type="InterPro" id="IPR015683">
    <property type="entry name" value="Ionotropic_Glu_rcpt"/>
</dbReference>
<keyword evidence="6" id="KW-0406">Ion transport</keyword>
<dbReference type="PRINTS" id="PR00177">
    <property type="entry name" value="NMDARECEPTOR"/>
</dbReference>
<keyword evidence="3" id="KW-1003">Cell membrane</keyword>
<evidence type="ECO:0000256" key="6">
    <source>
        <dbReference type="ARBA" id="ARBA00023065"/>
    </source>
</evidence>
<evidence type="ECO:0000313" key="15">
    <source>
        <dbReference type="EMBL" id="KAJ8317339.1"/>
    </source>
</evidence>
<accession>A0ABQ9FJ78</accession>
<dbReference type="Proteomes" id="UP001217089">
    <property type="component" value="Unassembled WGS sequence"/>
</dbReference>
<keyword evidence="7 12" id="KW-0472">Membrane</keyword>
<dbReference type="SUPFAM" id="SSF53850">
    <property type="entry name" value="Periplasmic binding protein-like II"/>
    <property type="match status" value="1"/>
</dbReference>
<dbReference type="EMBL" id="JARBDR010000246">
    <property type="protein sequence ID" value="KAJ8317339.1"/>
    <property type="molecule type" value="Genomic_DNA"/>
</dbReference>
<dbReference type="SUPFAM" id="SSF81324">
    <property type="entry name" value="Voltage-gated potassium channels"/>
    <property type="match status" value="1"/>
</dbReference>
<keyword evidence="9" id="KW-0325">Glycoprotein</keyword>
<feature type="transmembrane region" description="Helical" evidence="12">
    <location>
        <begin position="42"/>
        <end position="66"/>
    </location>
</feature>
<keyword evidence="5 12" id="KW-1133">Transmembrane helix</keyword>
<keyword evidence="4 12" id="KW-0812">Transmembrane</keyword>
<evidence type="ECO:0000256" key="7">
    <source>
        <dbReference type="ARBA" id="ARBA00023136"/>
    </source>
</evidence>
<evidence type="ECO:0000256" key="3">
    <source>
        <dbReference type="ARBA" id="ARBA00022475"/>
    </source>
</evidence>
<keyword evidence="10" id="KW-1071">Ligand-gated ion channel</keyword>
<dbReference type="PANTHER" id="PTHR18966">
    <property type="entry name" value="IONOTROPIC GLUTAMATE RECEPTOR"/>
    <property type="match status" value="1"/>
</dbReference>
<comment type="subcellular location">
    <subcellularLocation>
        <location evidence="1">Cell membrane</location>
        <topology evidence="1">Multi-pass membrane protein</topology>
    </subcellularLocation>
</comment>
<dbReference type="Gene3D" id="3.40.190.10">
    <property type="entry name" value="Periplasmic binding protein-like II"/>
    <property type="match status" value="3"/>
</dbReference>
<evidence type="ECO:0000256" key="4">
    <source>
        <dbReference type="ARBA" id="ARBA00022692"/>
    </source>
</evidence>
<evidence type="ECO:0000256" key="2">
    <source>
        <dbReference type="ARBA" id="ARBA00022448"/>
    </source>
</evidence>
<dbReference type="Pfam" id="PF10613">
    <property type="entry name" value="Lig_chan-Glu_bd"/>
    <property type="match status" value="1"/>
</dbReference>
<protein>
    <submittedName>
        <fullName evidence="15">Uncharacterized protein</fullName>
    </submittedName>
</protein>
<gene>
    <name evidence="15" type="ORF">KUTeg_005243</name>
</gene>
<dbReference type="InterPro" id="IPR019594">
    <property type="entry name" value="Glu/Gly-bd"/>
</dbReference>
<feature type="domain" description="Ionotropic glutamate receptor L-glutamate and glycine-binding" evidence="14">
    <location>
        <begin position="346"/>
        <end position="407"/>
    </location>
</feature>
<comment type="caution">
    <text evidence="15">The sequence shown here is derived from an EMBL/GenBank/DDBJ whole genome shotgun (WGS) entry which is preliminary data.</text>
</comment>
<evidence type="ECO:0000259" key="14">
    <source>
        <dbReference type="SMART" id="SM00918"/>
    </source>
</evidence>
<dbReference type="InterPro" id="IPR001320">
    <property type="entry name" value="Iontro_rcpt_C"/>
</dbReference>
<keyword evidence="8" id="KW-0675">Receptor</keyword>
<keyword evidence="11" id="KW-0407">Ion channel</keyword>
<evidence type="ECO:0000256" key="9">
    <source>
        <dbReference type="ARBA" id="ARBA00023180"/>
    </source>
</evidence>
<organism evidence="15 16">
    <name type="scientific">Tegillarca granosa</name>
    <name type="common">Malaysian cockle</name>
    <name type="synonym">Anadara granosa</name>
    <dbReference type="NCBI Taxonomy" id="220873"/>
    <lineage>
        <taxon>Eukaryota</taxon>
        <taxon>Metazoa</taxon>
        <taxon>Spiralia</taxon>
        <taxon>Lophotrochozoa</taxon>
        <taxon>Mollusca</taxon>
        <taxon>Bivalvia</taxon>
        <taxon>Autobranchia</taxon>
        <taxon>Pteriomorphia</taxon>
        <taxon>Arcoida</taxon>
        <taxon>Arcoidea</taxon>
        <taxon>Arcidae</taxon>
        <taxon>Tegillarca</taxon>
    </lineage>
</organism>
<sequence length="816" mass="92195">MHVHVFTRKRPDRKFYNRFLVITKCKDSDVHYGWTDAKMKKIYLIVFIYLIICPGLSLSVNIVTIIDKVKEESSPLLKSTIENQKLLDGWSGQMKVVLSNENSSIKALDEVCSFTEEGTVAMVDISSPTVGQLLRSFARAAGMAYITIMDQSTLLPVDLNPDLHLSVEPPGSAMLKIISDIVKFEQLTKIAILYDTSFGQSASSVGRTGTRISCTLCKVEASIISISGNPSFKAKAEYVRFIQQDNRFFLTSDITIDDAFIYDVVKMISHVIQIAQPNKPIYVNNCYGVTNASTEIVEQSRRFINTFRKIGNWTEEQGLRLIKGASLIKTQGQKRYRVVVYPEYPPFVYKKYNATGGVVYEGYCLDLLEQIANITGFTYDLYPSPDNLAGAMADDGSWSGVINELIQKRADIAVGPISVMAERENVVDFTVPYYDLVGLTILMKKPKFDYWIFKFVDVLEPEVWGGIIAAYFLFSGLLWIFDRSSPFSYQNNRSAWNGQGAEPRIFTFKEGVWFCMMSLTPQGGGEAPRALSGRLVAATWWLFGFIIIATYTANLAAFLTVSRMETTIKSLDDLIWKKMSLNDSLDPVERAKLAVWDYPVSNRYSKLWETMNNSKFPDNLSEAITRVRTNGFAYIGDAEENRYQTLTKCDLMEVGEQFSRKPFAFAVQDGSPLRAQLSNAILQLLNQRALEQLKAKWWTKNENRKDCPKVENESEGISIQHIGGVFLVIAFGTVLAFISLGFEYYWYKYRPVKESKNYKVEKSMSRAKLATTSTSTASLQDLPNGDIPTWQNVTVEFPRKQQNGHSNVGFDLGERL</sequence>
<evidence type="ECO:0000256" key="12">
    <source>
        <dbReference type="SAM" id="Phobius"/>
    </source>
</evidence>
<dbReference type="Gene3D" id="1.10.287.70">
    <property type="match status" value="1"/>
</dbReference>
<evidence type="ECO:0000256" key="11">
    <source>
        <dbReference type="ARBA" id="ARBA00023303"/>
    </source>
</evidence>
<evidence type="ECO:0000256" key="5">
    <source>
        <dbReference type="ARBA" id="ARBA00022989"/>
    </source>
</evidence>
<dbReference type="InterPro" id="IPR001508">
    <property type="entry name" value="Iono_Glu_rcpt_met"/>
</dbReference>
<dbReference type="Gene3D" id="3.40.50.2300">
    <property type="match status" value="1"/>
</dbReference>
<reference evidence="15 16" key="1">
    <citation type="submission" date="2022-12" db="EMBL/GenBank/DDBJ databases">
        <title>Chromosome-level genome of Tegillarca granosa.</title>
        <authorList>
            <person name="Kim J."/>
        </authorList>
    </citation>
    <scope>NUCLEOTIDE SEQUENCE [LARGE SCALE GENOMIC DNA]</scope>
    <source>
        <strain evidence="15">Teg-2019</strain>
        <tissue evidence="15">Adductor muscle</tissue>
    </source>
</reference>
<dbReference type="SMART" id="SM00918">
    <property type="entry name" value="Lig_chan-Glu_bd"/>
    <property type="match status" value="1"/>
</dbReference>
<evidence type="ECO:0000256" key="10">
    <source>
        <dbReference type="ARBA" id="ARBA00023286"/>
    </source>
</evidence>
<dbReference type="SMART" id="SM00079">
    <property type="entry name" value="PBPe"/>
    <property type="match status" value="1"/>
</dbReference>
<feature type="transmembrane region" description="Helical" evidence="12">
    <location>
        <begin position="538"/>
        <end position="561"/>
    </location>
</feature>
<name>A0ABQ9FJ78_TEGGR</name>
<feature type="transmembrane region" description="Helical" evidence="12">
    <location>
        <begin position="463"/>
        <end position="481"/>
    </location>
</feature>
<evidence type="ECO:0000256" key="1">
    <source>
        <dbReference type="ARBA" id="ARBA00004651"/>
    </source>
</evidence>
<dbReference type="Pfam" id="PF00060">
    <property type="entry name" value="Lig_chan"/>
    <property type="match status" value="1"/>
</dbReference>
<keyword evidence="2" id="KW-0813">Transport</keyword>
<keyword evidence="16" id="KW-1185">Reference proteome</keyword>
<feature type="domain" description="Ionotropic glutamate receptor C-terminal" evidence="13">
    <location>
        <begin position="335"/>
        <end position="700"/>
    </location>
</feature>
<evidence type="ECO:0000256" key="8">
    <source>
        <dbReference type="ARBA" id="ARBA00023170"/>
    </source>
</evidence>
<proteinExistence type="predicted"/>
<feature type="transmembrane region" description="Helical" evidence="12">
    <location>
        <begin position="722"/>
        <end position="747"/>
    </location>
</feature>